<dbReference type="GO" id="GO:0030915">
    <property type="term" value="C:Smc5-Smc6 complex"/>
    <property type="evidence" value="ECO:0007669"/>
    <property type="project" value="TreeGrafter"/>
</dbReference>
<reference evidence="13" key="1">
    <citation type="submission" date="2003-08" db="EMBL/GenBank/DDBJ databases">
        <authorList>
            <person name="Birren B."/>
            <person name="Nusbaum C."/>
            <person name="Abebe A."/>
            <person name="Abouelleil A."/>
            <person name="Adekoya E."/>
            <person name="Ait-zahra M."/>
            <person name="Allen N."/>
            <person name="Allen T."/>
            <person name="An P."/>
            <person name="Anderson M."/>
            <person name="Anderson S."/>
            <person name="Arachchi H."/>
            <person name="Armbruster J."/>
            <person name="Bachantsang P."/>
            <person name="Baldwin J."/>
            <person name="Barry A."/>
            <person name="Bayul T."/>
            <person name="Blitshsteyn B."/>
            <person name="Bloom T."/>
            <person name="Blye J."/>
            <person name="Boguslavskiy L."/>
            <person name="Borowsky M."/>
            <person name="Boukhgalter B."/>
            <person name="Brunache A."/>
            <person name="Butler J."/>
            <person name="Calixte N."/>
            <person name="Calvo S."/>
            <person name="Camarata J."/>
            <person name="Campo K."/>
            <person name="Chang J."/>
            <person name="Cheshatsang Y."/>
            <person name="Citroen M."/>
            <person name="Collymore A."/>
            <person name="Considine T."/>
            <person name="Cook A."/>
            <person name="Cooke P."/>
            <person name="Corum B."/>
            <person name="Cuomo C."/>
            <person name="David R."/>
            <person name="Dawoe T."/>
            <person name="Degray S."/>
            <person name="Dodge S."/>
            <person name="Dooley K."/>
            <person name="Dorje P."/>
            <person name="Dorjee K."/>
            <person name="Dorris L."/>
            <person name="Duffey N."/>
            <person name="Dupes A."/>
            <person name="Elkins T."/>
            <person name="Engels R."/>
            <person name="Erickson J."/>
            <person name="Farina A."/>
            <person name="Faro S."/>
            <person name="Ferreira P."/>
            <person name="Fischer H."/>
            <person name="Fitzgerald M."/>
            <person name="Foley K."/>
            <person name="Gage D."/>
            <person name="Galagan J."/>
            <person name="Gearin G."/>
            <person name="Gnerre S."/>
            <person name="Gnirke A."/>
            <person name="Goyette A."/>
            <person name="Graham J."/>
            <person name="Grandbois E."/>
            <person name="Gyaltsen K."/>
            <person name="Hafez N."/>
            <person name="Hagopian D."/>
            <person name="Hagos B."/>
            <person name="Hall J."/>
            <person name="Hatcher B."/>
            <person name="Heller A."/>
            <person name="Higgins H."/>
            <person name="Honan T."/>
            <person name="Horn A."/>
            <person name="Houde N."/>
            <person name="Hughes L."/>
            <person name="Hulme W."/>
            <person name="Husby E."/>
            <person name="Iliev I."/>
            <person name="Jaffe D."/>
            <person name="Jones C."/>
            <person name="Kamal M."/>
            <person name="Kamat A."/>
            <person name="Kamvysselis M."/>
            <person name="Karlsson E."/>
            <person name="Kells C."/>
            <person name="Kieu A."/>
            <person name="Kisner P."/>
            <person name="Kodira C."/>
            <person name="Kulbokas E."/>
            <person name="Labutti K."/>
            <person name="Lama D."/>
            <person name="Landers T."/>
            <person name="Leger J."/>
            <person name="Levine S."/>
            <person name="Lewis D."/>
            <person name="Lewis T."/>
            <person name="Lindblad-toh K."/>
            <person name="Liu X."/>
            <person name="Lokyitsang T."/>
            <person name="Lokyitsang Y."/>
            <person name="Lucien O."/>
            <person name="Lui A."/>
            <person name="Ma L.J."/>
            <person name="Mabbitt R."/>
            <person name="Macdonald J."/>
            <person name="Maclean C."/>
            <person name="Major J."/>
            <person name="Manning J."/>
            <person name="Marabella R."/>
            <person name="Maru K."/>
            <person name="Matthews C."/>
            <person name="Mauceli E."/>
            <person name="Mccarthy M."/>
            <person name="Mcdonough S."/>
            <person name="Mcghee T."/>
            <person name="Meldrim J."/>
            <person name="Meneus L."/>
            <person name="Mesirov J."/>
            <person name="Mihalev A."/>
            <person name="Mihova T."/>
            <person name="Mikkelsen T."/>
            <person name="Mlenga V."/>
            <person name="Moru K."/>
            <person name="Mozes J."/>
            <person name="Mulrain L."/>
            <person name="Munson G."/>
            <person name="Naylor J."/>
            <person name="Newes C."/>
            <person name="Nguyen C."/>
            <person name="Nguyen N."/>
            <person name="Nguyen T."/>
            <person name="Nicol R."/>
            <person name="Nielsen C."/>
            <person name="Nizzari M."/>
            <person name="Norbu C."/>
            <person name="Norbu N."/>
            <person name="O'donnell P."/>
            <person name="Okoawo O."/>
            <person name="O'leary S."/>
            <person name="Omotosho B."/>
            <person name="O'neill K."/>
            <person name="Osman S."/>
            <person name="Parker S."/>
            <person name="Perrin D."/>
            <person name="Phunkhang P."/>
            <person name="Piqani B."/>
            <person name="Purcell S."/>
            <person name="Rachupka T."/>
            <person name="Ramasamy U."/>
            <person name="Rameau R."/>
            <person name="Ray V."/>
            <person name="Raymond C."/>
            <person name="Retta R."/>
            <person name="Richardson S."/>
            <person name="Rise C."/>
            <person name="Rodriguez J."/>
            <person name="Rogers J."/>
            <person name="Rogov P."/>
            <person name="Rutman M."/>
            <person name="Schupbach R."/>
            <person name="Seaman C."/>
            <person name="Settipalli S."/>
            <person name="Sharpe T."/>
            <person name="Sheridan J."/>
            <person name="Sherpa N."/>
            <person name="Shi J."/>
            <person name="Smirnov S."/>
            <person name="Smith C."/>
            <person name="Sougnez C."/>
            <person name="Spencer B."/>
            <person name="Stalker J."/>
            <person name="Stange-thomann N."/>
            <person name="Stavropoulos S."/>
            <person name="Stetson K."/>
            <person name="Stone C."/>
            <person name="Stone S."/>
            <person name="Stubbs M."/>
            <person name="Talamas J."/>
            <person name="Tchuinga P."/>
            <person name="Tenzing P."/>
            <person name="Tesfaye S."/>
            <person name="Theodore J."/>
            <person name="Thoulutsang Y."/>
            <person name="Topham K."/>
            <person name="Towey S."/>
            <person name="Tsamla T."/>
            <person name="Tsomo N."/>
            <person name="Vallee D."/>
            <person name="Vassiliev H."/>
            <person name="Venkataraman V."/>
            <person name="Vinson J."/>
            <person name="Vo A."/>
            <person name="Wade C."/>
            <person name="Wang S."/>
            <person name="Wangchuk T."/>
            <person name="Wangdi T."/>
            <person name="Whittaker C."/>
            <person name="Wilkinson J."/>
            <person name="Wu Y."/>
            <person name="Wyman D."/>
            <person name="Yadav S."/>
            <person name="Yang S."/>
            <person name="Yang X."/>
            <person name="Yeager S."/>
            <person name="Yee E."/>
            <person name="Young G."/>
            <person name="Zainoun J."/>
            <person name="Zembeck L."/>
            <person name="Zimmer A."/>
            <person name="Zody M."/>
            <person name="Lander E."/>
        </authorList>
    </citation>
    <scope>NUCLEOTIDE SEQUENCE [LARGE SCALE GENOMIC DNA]</scope>
</reference>
<protein>
    <recommendedName>
        <fullName evidence="14">RecF/RecN/SMC N-terminal domain-containing protein</fullName>
    </recommendedName>
</protein>
<evidence type="ECO:0000256" key="5">
    <source>
        <dbReference type="ARBA" id="ARBA00022763"/>
    </source>
</evidence>
<evidence type="ECO:0000256" key="1">
    <source>
        <dbReference type="ARBA" id="ARBA00004123"/>
    </source>
</evidence>
<keyword evidence="13" id="KW-1185">Reference proteome</keyword>
<dbReference type="HOGENOM" id="CLU_1232302_0_0_1"/>
<keyword evidence="6" id="KW-0067">ATP-binding</keyword>
<evidence type="ECO:0000313" key="13">
    <source>
        <dbReference type="Proteomes" id="UP000007875"/>
    </source>
</evidence>
<dbReference type="GO" id="GO:0003697">
    <property type="term" value="F:single-stranded DNA binding"/>
    <property type="evidence" value="ECO:0007669"/>
    <property type="project" value="TreeGrafter"/>
</dbReference>
<evidence type="ECO:0000256" key="7">
    <source>
        <dbReference type="ARBA" id="ARBA00023054"/>
    </source>
</evidence>
<keyword evidence="7 11" id="KW-0175">Coiled coil</keyword>
<name>H2YUZ0_CIOSA</name>
<evidence type="ECO:0000256" key="2">
    <source>
        <dbReference type="ARBA" id="ARBA00004286"/>
    </source>
</evidence>
<keyword evidence="10" id="KW-0539">Nucleus</keyword>
<dbReference type="GO" id="GO:0000724">
    <property type="term" value="P:double-strand break repair via homologous recombination"/>
    <property type="evidence" value="ECO:0007669"/>
    <property type="project" value="TreeGrafter"/>
</dbReference>
<reference evidence="12" key="3">
    <citation type="submission" date="2025-09" db="UniProtKB">
        <authorList>
            <consortium name="Ensembl"/>
        </authorList>
    </citation>
    <scope>IDENTIFICATION</scope>
</reference>
<evidence type="ECO:0000256" key="11">
    <source>
        <dbReference type="SAM" id="Coils"/>
    </source>
</evidence>
<dbReference type="STRING" id="51511.ENSCSAVP00000009150"/>
<evidence type="ECO:0000256" key="8">
    <source>
        <dbReference type="ARBA" id="ARBA00023172"/>
    </source>
</evidence>
<evidence type="ECO:0000313" key="12">
    <source>
        <dbReference type="Ensembl" id="ENSCSAVP00000009150.1"/>
    </source>
</evidence>
<keyword evidence="8" id="KW-0233">DNA recombination</keyword>
<dbReference type="GO" id="GO:0005634">
    <property type="term" value="C:nucleus"/>
    <property type="evidence" value="ECO:0007669"/>
    <property type="project" value="UniProtKB-SubCell"/>
</dbReference>
<keyword evidence="9" id="KW-0234">DNA repair</keyword>
<evidence type="ECO:0000256" key="4">
    <source>
        <dbReference type="ARBA" id="ARBA00022741"/>
    </source>
</evidence>
<dbReference type="InParanoid" id="H2YUZ0"/>
<dbReference type="GO" id="GO:0035861">
    <property type="term" value="C:site of double-strand break"/>
    <property type="evidence" value="ECO:0007669"/>
    <property type="project" value="TreeGrafter"/>
</dbReference>
<accession>H2YUZ0</accession>
<dbReference type="eggNOG" id="KOG0250">
    <property type="taxonomic scope" value="Eukaryota"/>
</dbReference>
<keyword evidence="3" id="KW-0158">Chromosome</keyword>
<evidence type="ECO:0000256" key="3">
    <source>
        <dbReference type="ARBA" id="ARBA00022454"/>
    </source>
</evidence>
<comment type="subcellular location">
    <subcellularLocation>
        <location evidence="2">Chromosome</location>
    </subcellularLocation>
    <subcellularLocation>
        <location evidence="1">Nucleus</location>
    </subcellularLocation>
</comment>
<evidence type="ECO:0008006" key="14">
    <source>
        <dbReference type="Google" id="ProtNLM"/>
    </source>
</evidence>
<sequence length="225" mass="26220">ELTEQINDALADLEKAKREKKHYSEGKTKHLATIKSLETSLATQQAKLEEEIKKATIVCENRIETRRTPNNIENEIRQIIRRIDAEESKRGDHATIVREFHEAKEQFIEIKRHIKWSKKFLSEIDGYLEKRVAMFQQKRSLISLRCTMDFNVLLNQRGFKGKMVFKHEDQMLYISVKPHDSASSSDDIRSLSGGERSFSTVCYFDVVSCNPCNTKNSKLKYITYI</sequence>
<feature type="coiled-coil region" evidence="11">
    <location>
        <begin position="6"/>
        <end position="54"/>
    </location>
</feature>
<dbReference type="Proteomes" id="UP000007875">
    <property type="component" value="Unassembled WGS sequence"/>
</dbReference>
<organism evidence="12 13">
    <name type="scientific">Ciona savignyi</name>
    <name type="common">Pacific transparent sea squirt</name>
    <dbReference type="NCBI Taxonomy" id="51511"/>
    <lineage>
        <taxon>Eukaryota</taxon>
        <taxon>Metazoa</taxon>
        <taxon>Chordata</taxon>
        <taxon>Tunicata</taxon>
        <taxon>Ascidiacea</taxon>
        <taxon>Phlebobranchia</taxon>
        <taxon>Cionidae</taxon>
        <taxon>Ciona</taxon>
    </lineage>
</organism>
<dbReference type="GO" id="GO:0003684">
    <property type="term" value="F:damaged DNA binding"/>
    <property type="evidence" value="ECO:0007669"/>
    <property type="project" value="TreeGrafter"/>
</dbReference>
<evidence type="ECO:0000256" key="9">
    <source>
        <dbReference type="ARBA" id="ARBA00023204"/>
    </source>
</evidence>
<dbReference type="AlphaFoldDB" id="H2YUZ0"/>
<dbReference type="GO" id="GO:0005524">
    <property type="term" value="F:ATP binding"/>
    <property type="evidence" value="ECO:0007669"/>
    <property type="project" value="UniProtKB-KW"/>
</dbReference>
<dbReference type="PANTHER" id="PTHR19306">
    <property type="entry name" value="STRUCTURAL MAINTENANCE OF CHROMOSOMES 5,6 SMC5, SMC6"/>
    <property type="match status" value="1"/>
</dbReference>
<evidence type="ECO:0000256" key="6">
    <source>
        <dbReference type="ARBA" id="ARBA00022840"/>
    </source>
</evidence>
<dbReference type="PANTHER" id="PTHR19306:SF6">
    <property type="entry name" value="STRUCTURAL MAINTENANCE OF CHROMOSOMES PROTEIN 6"/>
    <property type="match status" value="1"/>
</dbReference>
<keyword evidence="5" id="KW-0227">DNA damage</keyword>
<proteinExistence type="predicted"/>
<evidence type="ECO:0000256" key="10">
    <source>
        <dbReference type="ARBA" id="ARBA00023242"/>
    </source>
</evidence>
<reference evidence="12" key="2">
    <citation type="submission" date="2025-08" db="UniProtKB">
        <authorList>
            <consortium name="Ensembl"/>
        </authorList>
    </citation>
    <scope>IDENTIFICATION</scope>
</reference>
<dbReference type="GeneTree" id="ENSGT00940000166791"/>
<keyword evidence="4" id="KW-0547">Nucleotide-binding</keyword>
<dbReference type="Ensembl" id="ENSCSAVT00000009264.1">
    <property type="protein sequence ID" value="ENSCSAVP00000009150.1"/>
    <property type="gene ID" value="ENSCSAVG00000005387.1"/>
</dbReference>